<dbReference type="PANTHER" id="PTHR44591:SF14">
    <property type="entry name" value="PROTEIN PILG"/>
    <property type="match status" value="1"/>
</dbReference>
<dbReference type="Pfam" id="PF00072">
    <property type="entry name" value="Response_reg"/>
    <property type="match status" value="1"/>
</dbReference>
<feature type="domain" description="Response regulatory" evidence="4">
    <location>
        <begin position="2"/>
        <end position="115"/>
    </location>
</feature>
<dbReference type="SUPFAM" id="SSF52172">
    <property type="entry name" value="CheY-like"/>
    <property type="match status" value="1"/>
</dbReference>
<accession>A0A7K1KJ48</accession>
<dbReference type="GO" id="GO:0000160">
    <property type="term" value="P:phosphorelay signal transduction system"/>
    <property type="evidence" value="ECO:0007669"/>
    <property type="project" value="UniProtKB-KW"/>
</dbReference>
<comment type="caution">
    <text evidence="5">The sequence shown here is derived from an EMBL/GenBank/DDBJ whole genome shotgun (WGS) entry which is preliminary data.</text>
</comment>
<sequence>MKILLVDDEEKFVSALAQRLALRGFVAEWAVSGAEALAKASRTTFDLAILDVKMPRLGGVDLKRELSRIMPGTRFIFFTGHGSEDEFKVCSAEASCYLVKPMPIDELVVNIHRVMGISPKEN</sequence>
<evidence type="ECO:0000259" key="4">
    <source>
        <dbReference type="PROSITE" id="PS50110"/>
    </source>
</evidence>
<dbReference type="PROSITE" id="PS50110">
    <property type="entry name" value="RESPONSE_REGULATORY"/>
    <property type="match status" value="1"/>
</dbReference>
<dbReference type="InterPro" id="IPR050595">
    <property type="entry name" value="Bact_response_regulator"/>
</dbReference>
<keyword evidence="2" id="KW-0902">Two-component regulatory system</keyword>
<protein>
    <submittedName>
        <fullName evidence="5">Response regulator</fullName>
    </submittedName>
</protein>
<evidence type="ECO:0000256" key="3">
    <source>
        <dbReference type="PROSITE-ProRule" id="PRU00169"/>
    </source>
</evidence>
<reference evidence="5 6" key="1">
    <citation type="submission" date="2019-11" db="EMBL/GenBank/DDBJ databases">
        <title>Pseudodesulfovibrio alkaliphilus, sp. nov., an alkaliphilic sulfate-reducing bacteria from mud volcano of Taman peninsula, Russia.</title>
        <authorList>
            <person name="Frolova A."/>
            <person name="Merkel A.Y."/>
            <person name="Slobodkin A.I."/>
        </authorList>
    </citation>
    <scope>NUCLEOTIDE SEQUENCE [LARGE SCALE GENOMIC DNA]</scope>
    <source>
        <strain evidence="5 6">F-1</strain>
    </source>
</reference>
<dbReference type="SMART" id="SM00448">
    <property type="entry name" value="REC"/>
    <property type="match status" value="1"/>
</dbReference>
<evidence type="ECO:0000256" key="1">
    <source>
        <dbReference type="ARBA" id="ARBA00022553"/>
    </source>
</evidence>
<evidence type="ECO:0000313" key="6">
    <source>
        <dbReference type="Proteomes" id="UP000461162"/>
    </source>
</evidence>
<dbReference type="InterPro" id="IPR011006">
    <property type="entry name" value="CheY-like_superfamily"/>
</dbReference>
<dbReference type="Gene3D" id="3.40.50.2300">
    <property type="match status" value="1"/>
</dbReference>
<dbReference type="InterPro" id="IPR001789">
    <property type="entry name" value="Sig_transdc_resp-reg_receiver"/>
</dbReference>
<dbReference type="PANTHER" id="PTHR44591">
    <property type="entry name" value="STRESS RESPONSE REGULATOR PROTEIN 1"/>
    <property type="match status" value="1"/>
</dbReference>
<gene>
    <name evidence="5" type="ORF">GKC30_00090</name>
</gene>
<dbReference type="CDD" id="cd00156">
    <property type="entry name" value="REC"/>
    <property type="match status" value="1"/>
</dbReference>
<keyword evidence="6" id="KW-1185">Reference proteome</keyword>
<keyword evidence="1 3" id="KW-0597">Phosphoprotein</keyword>
<name>A0A7K1KJ48_9BACT</name>
<organism evidence="5 6">
    <name type="scientific">Pseudodesulfovibrio alkaliphilus</name>
    <dbReference type="NCBI Taxonomy" id="2661613"/>
    <lineage>
        <taxon>Bacteria</taxon>
        <taxon>Pseudomonadati</taxon>
        <taxon>Thermodesulfobacteriota</taxon>
        <taxon>Desulfovibrionia</taxon>
        <taxon>Desulfovibrionales</taxon>
        <taxon>Desulfovibrionaceae</taxon>
    </lineage>
</organism>
<evidence type="ECO:0000313" key="5">
    <source>
        <dbReference type="EMBL" id="MUM76030.1"/>
    </source>
</evidence>
<dbReference type="EMBL" id="WODC01000001">
    <property type="protein sequence ID" value="MUM76030.1"/>
    <property type="molecule type" value="Genomic_DNA"/>
</dbReference>
<dbReference type="Proteomes" id="UP000461162">
    <property type="component" value="Unassembled WGS sequence"/>
</dbReference>
<feature type="modified residue" description="4-aspartylphosphate" evidence="3">
    <location>
        <position position="51"/>
    </location>
</feature>
<proteinExistence type="predicted"/>
<dbReference type="AlphaFoldDB" id="A0A7K1KJ48"/>
<evidence type="ECO:0000256" key="2">
    <source>
        <dbReference type="ARBA" id="ARBA00023012"/>
    </source>
</evidence>